<dbReference type="Pfam" id="PF05773">
    <property type="entry name" value="RWD"/>
    <property type="match status" value="1"/>
</dbReference>
<evidence type="ECO:0000256" key="10">
    <source>
        <dbReference type="SAM" id="Phobius"/>
    </source>
</evidence>
<evidence type="ECO:0000256" key="9">
    <source>
        <dbReference type="SAM" id="MobiDB-lite"/>
    </source>
</evidence>
<dbReference type="InterPro" id="IPR036621">
    <property type="entry name" value="Anticodon-bd_dom_sf"/>
</dbReference>
<evidence type="ECO:0000256" key="2">
    <source>
        <dbReference type="ARBA" id="ARBA00022527"/>
    </source>
</evidence>
<evidence type="ECO:0000256" key="7">
    <source>
        <dbReference type="ARBA" id="ARBA00047899"/>
    </source>
</evidence>
<dbReference type="InterPro" id="IPR008266">
    <property type="entry name" value="Tyr_kinase_AS"/>
</dbReference>
<dbReference type="GO" id="GO:0010468">
    <property type="term" value="P:regulation of gene expression"/>
    <property type="evidence" value="ECO:0007669"/>
    <property type="project" value="UniProtKB-ARBA"/>
</dbReference>
<evidence type="ECO:0000313" key="14">
    <source>
        <dbReference type="Proteomes" id="UP000823749"/>
    </source>
</evidence>
<dbReference type="GO" id="GO:0033554">
    <property type="term" value="P:cellular response to stress"/>
    <property type="evidence" value="ECO:0007669"/>
    <property type="project" value="UniProtKB-ARBA"/>
</dbReference>
<dbReference type="GO" id="GO:0005524">
    <property type="term" value="F:ATP binding"/>
    <property type="evidence" value="ECO:0007669"/>
    <property type="project" value="UniProtKB-KW"/>
</dbReference>
<dbReference type="EMBL" id="JACTNZ010000002">
    <property type="protein sequence ID" value="KAG5560893.1"/>
    <property type="molecule type" value="Genomic_DNA"/>
</dbReference>
<keyword evidence="10" id="KW-1133">Transmembrane helix</keyword>
<keyword evidence="6" id="KW-0648">Protein biosynthesis</keyword>
<dbReference type="InterPro" id="IPR000719">
    <property type="entry name" value="Prot_kinase_dom"/>
</dbReference>
<dbReference type="EC" id="2.7.11.1" evidence="1"/>
<dbReference type="SMART" id="SM00591">
    <property type="entry name" value="RWD"/>
    <property type="match status" value="1"/>
</dbReference>
<organism evidence="13 14">
    <name type="scientific">Rhododendron griersonianum</name>
    <dbReference type="NCBI Taxonomy" id="479676"/>
    <lineage>
        <taxon>Eukaryota</taxon>
        <taxon>Viridiplantae</taxon>
        <taxon>Streptophyta</taxon>
        <taxon>Embryophyta</taxon>
        <taxon>Tracheophyta</taxon>
        <taxon>Spermatophyta</taxon>
        <taxon>Magnoliopsida</taxon>
        <taxon>eudicotyledons</taxon>
        <taxon>Gunneridae</taxon>
        <taxon>Pentapetalae</taxon>
        <taxon>asterids</taxon>
        <taxon>Ericales</taxon>
        <taxon>Ericaceae</taxon>
        <taxon>Ericoideae</taxon>
        <taxon>Rhodoreae</taxon>
        <taxon>Rhododendron</taxon>
    </lineage>
</organism>
<dbReference type="GO" id="GO:0004674">
    <property type="term" value="F:protein serine/threonine kinase activity"/>
    <property type="evidence" value="ECO:0007669"/>
    <property type="project" value="UniProtKB-KW"/>
</dbReference>
<feature type="domain" description="Protein kinase" evidence="11">
    <location>
        <begin position="502"/>
        <end position="804"/>
    </location>
</feature>
<comment type="caution">
    <text evidence="13">The sequence shown here is derived from an EMBL/GenBank/DDBJ whole genome shotgun (WGS) entry which is preliminary data.</text>
</comment>
<dbReference type="SUPFAM" id="SSF56112">
    <property type="entry name" value="Protein kinase-like (PK-like)"/>
    <property type="match status" value="1"/>
</dbReference>
<dbReference type="CDD" id="cd14046">
    <property type="entry name" value="STKc_EIF2AK4_GCN2_rpt2"/>
    <property type="match status" value="1"/>
</dbReference>
<feature type="region of interest" description="Disordered" evidence="9">
    <location>
        <begin position="1"/>
        <end position="33"/>
    </location>
</feature>
<gene>
    <name evidence="13" type="ORF">RHGRI_004049</name>
</gene>
<dbReference type="Gene3D" id="3.30.930.10">
    <property type="entry name" value="Bira Bifunctional Protein, Domain 2"/>
    <property type="match status" value="2"/>
</dbReference>
<feature type="region of interest" description="Disordered" evidence="9">
    <location>
        <begin position="347"/>
        <end position="367"/>
    </location>
</feature>
<dbReference type="InterPro" id="IPR006575">
    <property type="entry name" value="RWD_dom"/>
</dbReference>
<dbReference type="InterPro" id="IPR016135">
    <property type="entry name" value="UBQ-conjugating_enzyme/RWD"/>
</dbReference>
<keyword evidence="5" id="KW-0067">ATP-binding</keyword>
<dbReference type="InterPro" id="IPR011009">
    <property type="entry name" value="Kinase-like_dom_sf"/>
</dbReference>
<dbReference type="SUPFAM" id="SSF54495">
    <property type="entry name" value="UBC-like"/>
    <property type="match status" value="1"/>
</dbReference>
<evidence type="ECO:0000259" key="12">
    <source>
        <dbReference type="PROSITE" id="PS50908"/>
    </source>
</evidence>
<keyword evidence="4" id="KW-0418">Kinase</keyword>
<dbReference type="GO" id="GO:0051246">
    <property type="term" value="P:regulation of protein metabolic process"/>
    <property type="evidence" value="ECO:0007669"/>
    <property type="project" value="UniProtKB-ARBA"/>
</dbReference>
<keyword evidence="4" id="KW-0808">Transferase</keyword>
<feature type="domain" description="RWD" evidence="12">
    <location>
        <begin position="39"/>
        <end position="147"/>
    </location>
</feature>
<feature type="compositionally biased region" description="Polar residues" evidence="9">
    <location>
        <begin position="354"/>
        <end position="367"/>
    </location>
</feature>
<evidence type="ECO:0000256" key="8">
    <source>
        <dbReference type="ARBA" id="ARBA00048679"/>
    </source>
</evidence>
<dbReference type="GO" id="GO:0032543">
    <property type="term" value="P:mitochondrial translation"/>
    <property type="evidence" value="ECO:0007669"/>
    <property type="project" value="TreeGrafter"/>
</dbReference>
<dbReference type="FunFam" id="1.10.510.10:FF:000539">
    <property type="entry name" value="eIF-2-alpha kinase GCN2"/>
    <property type="match status" value="1"/>
</dbReference>
<dbReference type="SUPFAM" id="SSF52954">
    <property type="entry name" value="Class II aaRS ABD-related"/>
    <property type="match status" value="1"/>
</dbReference>
<dbReference type="FunFam" id="3.10.110.10:FF:000050">
    <property type="entry name" value="eIF-2-alpha kinase GCN2"/>
    <property type="match status" value="1"/>
</dbReference>
<evidence type="ECO:0000256" key="6">
    <source>
        <dbReference type="ARBA" id="ARBA00022917"/>
    </source>
</evidence>
<evidence type="ECO:0000313" key="13">
    <source>
        <dbReference type="EMBL" id="KAG5560893.1"/>
    </source>
</evidence>
<comment type="catalytic activity">
    <reaction evidence="7">
        <text>L-threonyl-[protein] + ATP = O-phospho-L-threonyl-[protein] + ADP + H(+)</text>
        <dbReference type="Rhea" id="RHEA:46608"/>
        <dbReference type="Rhea" id="RHEA-COMP:11060"/>
        <dbReference type="Rhea" id="RHEA-COMP:11605"/>
        <dbReference type="ChEBI" id="CHEBI:15378"/>
        <dbReference type="ChEBI" id="CHEBI:30013"/>
        <dbReference type="ChEBI" id="CHEBI:30616"/>
        <dbReference type="ChEBI" id="CHEBI:61977"/>
        <dbReference type="ChEBI" id="CHEBI:456216"/>
        <dbReference type="EC" id="2.7.11.1"/>
    </reaction>
</comment>
<dbReference type="Pfam" id="PF12745">
    <property type="entry name" value="HGTP_anticodon2"/>
    <property type="match status" value="1"/>
</dbReference>
<name>A0AAV6L749_9ERIC</name>
<dbReference type="Gene3D" id="3.10.110.10">
    <property type="entry name" value="Ubiquitin Conjugating Enzyme"/>
    <property type="match status" value="1"/>
</dbReference>
<feature type="transmembrane region" description="Helical" evidence="10">
    <location>
        <begin position="125"/>
        <end position="141"/>
    </location>
</feature>
<sequence length="1405" mass="157889">MGHSSKKKKKHGGGGRLKGRAPSKDHGSHARDDNEHISEEITALCAIFQDECQVISNSPPLINIKLRPYSKDAGYEDLEVSALLSVRFLPGYPYKCPKLQITLDKGLSKADAENLLSLLHDQHKFVMVHMIVIFIFPYFGIKRFHLVLHTHQCLALRRAEQCYSKQLQVIWACAVKLEMKNKQWQRKDLRRKNSILMVNTRVPYKLDVNPVTEANSNAREGRVMIYNLVEAAQEFLSEIVPVGQPYRSVPCQETERSHQLSLNAADSRNKIPCSRGPFVFVLVDLFSGSGESWRWGLELEESHGINPSVQSRTLENKIDPKVKPTVVQEVKQVPIVLPVTKLDTLEEECEDNSKNSSASDTSRSLSGESVGTDYALYPIAALHVDADLIVDHPEDGDDFYFDSDPLVSVSSASGIPDQLSQTTERDLILAHLLRLACASKEQLADALPEITSELYKLGVISERVQDLATKPSSFFDQTFDDVFRQRTDSLGLIVYLALLSIEPELLVEGHGGFGHVVLCKNKLDGRQYAVKKIRLKDTGPPVNDRILREVATLARLQHQHVVRYYQAWYGRGFAGSHADATLGSMTAVSSSISDTVASSADNENKLESTYLYIQMEFCPRTLRQMFESYNHFDKELAWHLFRQIVEGLAHIHAQGIIHRDLTPNNIFFDARNDIKIGDFGLAKFLKLEQMDQDPDPAETAGVSVDRTGQVGTYFYTAPEIEQGWPKIDEKADMYSLGIVFFELWHPFGTAMERHIVLSDLKQKGELPAAWVTEFPDQASLLRRLMSTSPSDRPSATELLKHAFPPRMESELLDNILRTMHASEDTSVYDKVVAAVFSEDFLGANDHNEHGGRLGSTGSIASSIQYTDSDTEVRDQVVEVAKEVFRQHCAKHVEIIPVRLLGDCPAINRNAVKLLTRGGDMVELCHELRLPFVNWVIANQWSGSVLFISKATLSFLCNFDTTVSVVLLFSPSDFLDLANPFLSTSSCANMGGVRWLRLSRVIRGLDCMAMDHCGLFPGPLRFLGGQKRVLKILKNGAGLCGVEKAFFKRYEISYVYRRAIGHSPPNRYLQGDLDIIGGASALTEAEAIKASMDIINRFLNSESCDIHLNHGDLWEAIWSWIGIKVEHRRKVAEELNLTEAAVNRLQTVGLRFCGVADQALPRLRGALPAEKLTRKALDELSELFSYLRVWRIEKHVFIDALMPPDESYHRDLFFQVEGDGEVGSGEALRGWSSIYARKENNPASLMEGTLLAVGGRYDYLLHPLWARFYKSNPPGAVGVSIALETIIQHCSVDIRPFRYEASSNVLVCSRGRGGLLEERMELVAELWEENIKAEFVPVSDPSLTEQYEYANDHDIKCIVIVTDTQKDSVKVRHLELKKEKEVDRENLVKFLSEAMATQFRNPSIWS</sequence>
<protein>
    <recommendedName>
        <fullName evidence="1">non-specific serine/threonine protein kinase</fullName>
        <ecNumber evidence="1">2.7.11.1</ecNumber>
    </recommendedName>
</protein>
<dbReference type="Gene3D" id="3.40.50.800">
    <property type="entry name" value="Anticodon-binding domain"/>
    <property type="match status" value="1"/>
</dbReference>
<dbReference type="GO" id="GO:0009893">
    <property type="term" value="P:positive regulation of metabolic process"/>
    <property type="evidence" value="ECO:0007669"/>
    <property type="project" value="UniProtKB-ARBA"/>
</dbReference>
<feature type="compositionally biased region" description="Basic and acidic residues" evidence="9">
    <location>
        <begin position="22"/>
        <end position="33"/>
    </location>
</feature>
<proteinExistence type="predicted"/>
<evidence type="ECO:0000256" key="3">
    <source>
        <dbReference type="ARBA" id="ARBA00022741"/>
    </source>
</evidence>
<reference evidence="13" key="1">
    <citation type="submission" date="2020-08" db="EMBL/GenBank/DDBJ databases">
        <title>Plant Genome Project.</title>
        <authorList>
            <person name="Zhang R.-G."/>
        </authorList>
    </citation>
    <scope>NUCLEOTIDE SEQUENCE</scope>
    <source>
        <strain evidence="13">WSP0</strain>
        <tissue evidence="13">Leaf</tissue>
    </source>
</reference>
<keyword evidence="10" id="KW-0812">Transmembrane</keyword>
<dbReference type="SUPFAM" id="SSF55681">
    <property type="entry name" value="Class II aaRS and biotin synthetases"/>
    <property type="match status" value="1"/>
</dbReference>
<dbReference type="PANTHER" id="PTHR11476:SF10">
    <property type="entry name" value="NON-SPECIFIC SERINE_THREONINE PROTEIN KINASE"/>
    <property type="match status" value="1"/>
</dbReference>
<dbReference type="Gene3D" id="3.30.200.20">
    <property type="entry name" value="Phosphorylase Kinase, domain 1"/>
    <property type="match status" value="1"/>
</dbReference>
<dbReference type="FunFam" id="3.40.50.800:FF:000012">
    <property type="entry name" value="Histidine--tRNA ligase, cytoplasmic"/>
    <property type="match status" value="1"/>
</dbReference>
<dbReference type="PANTHER" id="PTHR11476">
    <property type="entry name" value="HISTIDYL-TRNA SYNTHETASE"/>
    <property type="match status" value="1"/>
</dbReference>
<evidence type="ECO:0000256" key="5">
    <source>
        <dbReference type="ARBA" id="ARBA00022840"/>
    </source>
</evidence>
<dbReference type="PROSITE" id="PS50908">
    <property type="entry name" value="RWD"/>
    <property type="match status" value="1"/>
</dbReference>
<dbReference type="GO" id="GO:0005829">
    <property type="term" value="C:cytosol"/>
    <property type="evidence" value="ECO:0007669"/>
    <property type="project" value="TreeGrafter"/>
</dbReference>
<accession>A0AAV6L749</accession>
<dbReference type="CDD" id="cd23818">
    <property type="entry name" value="RWD_RNF25"/>
    <property type="match status" value="1"/>
</dbReference>
<dbReference type="InterPro" id="IPR045864">
    <property type="entry name" value="aa-tRNA-synth_II/BPL/LPL"/>
</dbReference>
<evidence type="ECO:0000259" key="11">
    <source>
        <dbReference type="PROSITE" id="PS50011"/>
    </source>
</evidence>
<dbReference type="GO" id="GO:0003723">
    <property type="term" value="F:RNA binding"/>
    <property type="evidence" value="ECO:0007669"/>
    <property type="project" value="TreeGrafter"/>
</dbReference>
<dbReference type="PROSITE" id="PS00109">
    <property type="entry name" value="PROTEIN_KINASE_TYR"/>
    <property type="match status" value="1"/>
</dbReference>
<dbReference type="PROSITE" id="PS50011">
    <property type="entry name" value="PROTEIN_KINASE_DOM"/>
    <property type="match status" value="1"/>
</dbReference>
<dbReference type="Proteomes" id="UP000823749">
    <property type="component" value="Chromosome 2"/>
</dbReference>
<dbReference type="InterPro" id="IPR024435">
    <property type="entry name" value="HisRS-related_dom"/>
</dbReference>
<dbReference type="GO" id="GO:0004821">
    <property type="term" value="F:histidine-tRNA ligase activity"/>
    <property type="evidence" value="ECO:0007669"/>
    <property type="project" value="TreeGrafter"/>
</dbReference>
<dbReference type="Pfam" id="PF00069">
    <property type="entry name" value="Pkinase"/>
    <property type="match status" value="1"/>
</dbReference>
<dbReference type="Gene3D" id="1.10.510.10">
    <property type="entry name" value="Transferase(Phosphotransferase) domain 1"/>
    <property type="match status" value="1"/>
</dbReference>
<keyword evidence="2" id="KW-0723">Serine/threonine-protein kinase</keyword>
<keyword evidence="14" id="KW-1185">Reference proteome</keyword>
<evidence type="ECO:0000256" key="1">
    <source>
        <dbReference type="ARBA" id="ARBA00012513"/>
    </source>
</evidence>
<keyword evidence="3" id="KW-0547">Nucleotide-binding</keyword>
<feature type="compositionally biased region" description="Basic residues" evidence="9">
    <location>
        <begin position="1"/>
        <end position="21"/>
    </location>
</feature>
<dbReference type="GO" id="GO:0005739">
    <property type="term" value="C:mitochondrion"/>
    <property type="evidence" value="ECO:0007669"/>
    <property type="project" value="TreeGrafter"/>
</dbReference>
<comment type="catalytic activity">
    <reaction evidence="8">
        <text>L-seryl-[protein] + ATP = O-phospho-L-seryl-[protein] + ADP + H(+)</text>
        <dbReference type="Rhea" id="RHEA:17989"/>
        <dbReference type="Rhea" id="RHEA-COMP:9863"/>
        <dbReference type="Rhea" id="RHEA-COMP:11604"/>
        <dbReference type="ChEBI" id="CHEBI:15378"/>
        <dbReference type="ChEBI" id="CHEBI:29999"/>
        <dbReference type="ChEBI" id="CHEBI:30616"/>
        <dbReference type="ChEBI" id="CHEBI:83421"/>
        <dbReference type="ChEBI" id="CHEBI:456216"/>
        <dbReference type="EC" id="2.7.11.1"/>
    </reaction>
</comment>
<keyword evidence="10" id="KW-0472">Membrane</keyword>
<dbReference type="GO" id="GO:0006427">
    <property type="term" value="P:histidyl-tRNA aminoacylation"/>
    <property type="evidence" value="ECO:0007669"/>
    <property type="project" value="TreeGrafter"/>
</dbReference>
<evidence type="ECO:0000256" key="4">
    <source>
        <dbReference type="ARBA" id="ARBA00022777"/>
    </source>
</evidence>